<dbReference type="Gene3D" id="2.40.40.10">
    <property type="entry name" value="RlpA-like domain"/>
    <property type="match status" value="1"/>
</dbReference>
<evidence type="ECO:0000256" key="1">
    <source>
        <dbReference type="ARBA" id="ARBA00022729"/>
    </source>
</evidence>
<dbReference type="OrthoDB" id="406505at2759"/>
<dbReference type="InterPro" id="IPR051477">
    <property type="entry name" value="Expansin_CellWall"/>
</dbReference>
<dbReference type="PANTHER" id="PTHR31836:SF28">
    <property type="entry name" value="SRCR DOMAIN-CONTAINING PROTEIN-RELATED"/>
    <property type="match status" value="1"/>
</dbReference>
<comment type="caution">
    <text evidence="2">The sequence shown here is derived from an EMBL/GenBank/DDBJ whole genome shotgun (WGS) entry which is preliminary data.</text>
</comment>
<dbReference type="Proteomes" id="UP000664859">
    <property type="component" value="Unassembled WGS sequence"/>
</dbReference>
<dbReference type="PANTHER" id="PTHR31836">
    <property type="match status" value="1"/>
</dbReference>
<accession>A0A836CHY5</accession>
<protein>
    <recommendedName>
        <fullName evidence="4">Expansin-like EG45 domain-containing protein</fullName>
    </recommendedName>
</protein>
<keyword evidence="3" id="KW-1185">Reference proteome</keyword>
<gene>
    <name evidence="2" type="ORF">JKP88DRAFT_137047</name>
</gene>
<evidence type="ECO:0000313" key="3">
    <source>
        <dbReference type="Proteomes" id="UP000664859"/>
    </source>
</evidence>
<name>A0A836CHY5_9STRA</name>
<keyword evidence="1" id="KW-0732">Signal</keyword>
<proteinExistence type="predicted"/>
<feature type="non-terminal residue" evidence="2">
    <location>
        <position position="162"/>
    </location>
</feature>
<evidence type="ECO:0000313" key="2">
    <source>
        <dbReference type="EMBL" id="KAG5186672.1"/>
    </source>
</evidence>
<feature type="non-terminal residue" evidence="2">
    <location>
        <position position="1"/>
    </location>
</feature>
<organism evidence="2 3">
    <name type="scientific">Tribonema minus</name>
    <dbReference type="NCBI Taxonomy" id="303371"/>
    <lineage>
        <taxon>Eukaryota</taxon>
        <taxon>Sar</taxon>
        <taxon>Stramenopiles</taxon>
        <taxon>Ochrophyta</taxon>
        <taxon>PX clade</taxon>
        <taxon>Xanthophyceae</taxon>
        <taxon>Tribonematales</taxon>
        <taxon>Tribonemataceae</taxon>
        <taxon>Tribonema</taxon>
    </lineage>
</organism>
<sequence>GHATYYGAGGAGVHGACSQDFVYPGYVTVAMNTAQYNGGLVCGACVRACITKPSGRECYNAIVDNECPSCANNDLDFGLAGTGIYPVNWTYIQCPYRSSLLISTQGSNGYYGKIKVQGSGALTGLTARGITATSTHDGFWVVNDGSGNLGCGSSVTASFTYG</sequence>
<dbReference type="AlphaFoldDB" id="A0A836CHY5"/>
<reference evidence="2" key="1">
    <citation type="submission" date="2021-02" db="EMBL/GenBank/DDBJ databases">
        <title>First Annotated Genome of the Yellow-green Alga Tribonema minus.</title>
        <authorList>
            <person name="Mahan K.M."/>
        </authorList>
    </citation>
    <scope>NUCLEOTIDE SEQUENCE</scope>
    <source>
        <strain evidence="2">UTEX B ZZ1240</strain>
    </source>
</reference>
<dbReference type="EMBL" id="JAFCMP010000107">
    <property type="protein sequence ID" value="KAG5186672.1"/>
    <property type="molecule type" value="Genomic_DNA"/>
</dbReference>
<dbReference type="SUPFAM" id="SSF50685">
    <property type="entry name" value="Barwin-like endoglucanases"/>
    <property type="match status" value="1"/>
</dbReference>
<evidence type="ECO:0008006" key="4">
    <source>
        <dbReference type="Google" id="ProtNLM"/>
    </source>
</evidence>
<dbReference type="InterPro" id="IPR036908">
    <property type="entry name" value="RlpA-like_sf"/>
</dbReference>